<keyword evidence="11" id="KW-1185">Reference proteome</keyword>
<dbReference type="GeneID" id="25734068"/>
<dbReference type="EMBL" id="KK106451">
    <property type="protein sequence ID" value="KIY91644.1"/>
    <property type="molecule type" value="Genomic_DNA"/>
</dbReference>
<evidence type="ECO:0000256" key="8">
    <source>
        <dbReference type="ARBA" id="ARBA00023273"/>
    </source>
</evidence>
<dbReference type="InterPro" id="IPR048256">
    <property type="entry name" value="Tektin-like"/>
</dbReference>
<evidence type="ECO:0000256" key="7">
    <source>
        <dbReference type="ARBA" id="ARBA00023212"/>
    </source>
</evidence>
<sequence length="321" mass="33545">PRARSPPAGAGGADEVGRQLHHQKLLLDGLVEKAARCARLVEAGAARLQEVRARLASDLKGKAEALTIDEAVLGVHGGSAGSGPRAAAPPPAEPTAAAAAAAKGAGMLAGTLTAAPPALVGTSPGGRRRWEGDTAALVAAAHQLVGESARLRQRVKEVLLETASAAVGSADAVNTSLARRIQDTRRVKAQLQERLKQVEQEAVRAAKEQESLRRSLEEKRAPLEQLKARFDMRRRRPGPEAVADEVESALAAEAAGLAAVARQLERHEAAVGEQVRQLRDVAAALRPGIDDRAAAEEVEALAARLDGREDLDSPRAPSIIS</sequence>
<evidence type="ECO:0000313" key="10">
    <source>
        <dbReference type="EMBL" id="KIY91644.1"/>
    </source>
</evidence>
<dbReference type="GO" id="GO:0015630">
    <property type="term" value="C:microtubule cytoskeleton"/>
    <property type="evidence" value="ECO:0007669"/>
    <property type="project" value="TreeGrafter"/>
</dbReference>
<dbReference type="RefSeq" id="XP_013890664.1">
    <property type="nucleotide sequence ID" value="XM_014035210.1"/>
</dbReference>
<dbReference type="OrthoDB" id="10054259at2759"/>
<gene>
    <name evidence="10" type="ORF">MNEG_16320</name>
</gene>
<protein>
    <submittedName>
        <fullName evidence="10">Uncharacterized protein</fullName>
    </submittedName>
</protein>
<keyword evidence="6" id="KW-0969">Cilium</keyword>
<organism evidence="10 11">
    <name type="scientific">Monoraphidium neglectum</name>
    <dbReference type="NCBI Taxonomy" id="145388"/>
    <lineage>
        <taxon>Eukaryota</taxon>
        <taxon>Viridiplantae</taxon>
        <taxon>Chlorophyta</taxon>
        <taxon>core chlorophytes</taxon>
        <taxon>Chlorophyceae</taxon>
        <taxon>CS clade</taxon>
        <taxon>Sphaeropleales</taxon>
        <taxon>Selenastraceae</taxon>
        <taxon>Monoraphidium</taxon>
    </lineage>
</organism>
<dbReference type="Pfam" id="PF03148">
    <property type="entry name" value="Tektin"/>
    <property type="match status" value="1"/>
</dbReference>
<evidence type="ECO:0000313" key="11">
    <source>
        <dbReference type="Proteomes" id="UP000054498"/>
    </source>
</evidence>
<dbReference type="GO" id="GO:0060271">
    <property type="term" value="P:cilium assembly"/>
    <property type="evidence" value="ECO:0007669"/>
    <property type="project" value="TreeGrafter"/>
</dbReference>
<feature type="coiled-coil region" evidence="9">
    <location>
        <begin position="174"/>
        <end position="219"/>
    </location>
</feature>
<evidence type="ECO:0000256" key="1">
    <source>
        <dbReference type="ARBA" id="ARBA00004611"/>
    </source>
</evidence>
<comment type="similarity">
    <text evidence="2">Belongs to the tektin family.</text>
</comment>
<evidence type="ECO:0000256" key="4">
    <source>
        <dbReference type="ARBA" id="ARBA00022846"/>
    </source>
</evidence>
<dbReference type="KEGG" id="mng:MNEG_16320"/>
<keyword evidence="4" id="KW-0282">Flagellum</keyword>
<feature type="non-terminal residue" evidence="10">
    <location>
        <position position="321"/>
    </location>
</feature>
<dbReference type="GO" id="GO:0005929">
    <property type="term" value="C:cilium"/>
    <property type="evidence" value="ECO:0007669"/>
    <property type="project" value="UniProtKB-ARBA"/>
</dbReference>
<accession>A0A0D2LI21</accession>
<dbReference type="GO" id="GO:0060294">
    <property type="term" value="P:cilium movement involved in cell motility"/>
    <property type="evidence" value="ECO:0007669"/>
    <property type="project" value="InterPro"/>
</dbReference>
<reference evidence="10 11" key="1">
    <citation type="journal article" date="2013" name="BMC Genomics">
        <title>Reconstruction of the lipid metabolism for the microalga Monoraphidium neglectum from its genome sequence reveals characteristics suitable for biofuel production.</title>
        <authorList>
            <person name="Bogen C."/>
            <person name="Al-Dilaimi A."/>
            <person name="Albersmeier A."/>
            <person name="Wichmann J."/>
            <person name="Grundmann M."/>
            <person name="Rupp O."/>
            <person name="Lauersen K.J."/>
            <person name="Blifernez-Klassen O."/>
            <person name="Kalinowski J."/>
            <person name="Goesmann A."/>
            <person name="Mussgnug J.H."/>
            <person name="Kruse O."/>
        </authorList>
    </citation>
    <scope>NUCLEOTIDE SEQUENCE [LARGE SCALE GENOMIC DNA]</scope>
    <source>
        <strain evidence="10 11">SAG 48.87</strain>
    </source>
</reference>
<comment type="subcellular location">
    <subcellularLocation>
        <location evidence="1">Cytoplasm</location>
        <location evidence="1">Cytoskeleton</location>
        <location evidence="1">Flagellum axoneme</location>
    </subcellularLocation>
</comment>
<evidence type="ECO:0000256" key="3">
    <source>
        <dbReference type="ARBA" id="ARBA00022490"/>
    </source>
</evidence>
<dbReference type="PANTHER" id="PTHR19960:SF25">
    <property type="entry name" value="TEKTIN-1"/>
    <property type="match status" value="1"/>
</dbReference>
<dbReference type="STRING" id="145388.A0A0D2LI21"/>
<evidence type="ECO:0000256" key="2">
    <source>
        <dbReference type="ARBA" id="ARBA00007209"/>
    </source>
</evidence>
<proteinExistence type="inferred from homology"/>
<evidence type="ECO:0000256" key="9">
    <source>
        <dbReference type="SAM" id="Coils"/>
    </source>
</evidence>
<feature type="non-terminal residue" evidence="10">
    <location>
        <position position="1"/>
    </location>
</feature>
<dbReference type="PANTHER" id="PTHR19960">
    <property type="entry name" value="TEKTIN"/>
    <property type="match status" value="1"/>
</dbReference>
<dbReference type="InterPro" id="IPR000435">
    <property type="entry name" value="Tektins"/>
</dbReference>
<dbReference type="AlphaFoldDB" id="A0A0D2LI21"/>
<keyword evidence="8" id="KW-0966">Cell projection</keyword>
<dbReference type="GO" id="GO:0005634">
    <property type="term" value="C:nucleus"/>
    <property type="evidence" value="ECO:0007669"/>
    <property type="project" value="TreeGrafter"/>
</dbReference>
<name>A0A0D2LI21_9CHLO</name>
<dbReference type="GO" id="GO:0005737">
    <property type="term" value="C:cytoplasm"/>
    <property type="evidence" value="ECO:0007669"/>
    <property type="project" value="UniProtKB-ARBA"/>
</dbReference>
<keyword evidence="7" id="KW-0206">Cytoskeleton</keyword>
<evidence type="ECO:0000256" key="5">
    <source>
        <dbReference type="ARBA" id="ARBA00023054"/>
    </source>
</evidence>
<evidence type="ECO:0000256" key="6">
    <source>
        <dbReference type="ARBA" id="ARBA00023069"/>
    </source>
</evidence>
<keyword evidence="3" id="KW-0963">Cytoplasm</keyword>
<dbReference type="Proteomes" id="UP000054498">
    <property type="component" value="Unassembled WGS sequence"/>
</dbReference>
<keyword evidence="5 9" id="KW-0175">Coiled coil</keyword>